<evidence type="ECO:0000256" key="1">
    <source>
        <dbReference type="SAM" id="Phobius"/>
    </source>
</evidence>
<reference evidence="2" key="1">
    <citation type="submission" date="2018-05" db="EMBL/GenBank/DDBJ databases">
        <authorList>
            <person name="Lanie J.A."/>
            <person name="Ng W.-L."/>
            <person name="Kazmierczak K.M."/>
            <person name="Andrzejewski T.M."/>
            <person name="Davidsen T.M."/>
            <person name="Wayne K.J."/>
            <person name="Tettelin H."/>
            <person name="Glass J.I."/>
            <person name="Rusch D."/>
            <person name="Podicherti R."/>
            <person name="Tsui H.-C.T."/>
            <person name="Winkler M.E."/>
        </authorList>
    </citation>
    <scope>NUCLEOTIDE SEQUENCE</scope>
</reference>
<dbReference type="AlphaFoldDB" id="A0A382YA88"/>
<dbReference type="EMBL" id="UINC01173897">
    <property type="protein sequence ID" value="SVD79745.1"/>
    <property type="molecule type" value="Genomic_DNA"/>
</dbReference>
<gene>
    <name evidence="2" type="ORF">METZ01_LOCUS432599</name>
</gene>
<feature type="transmembrane region" description="Helical" evidence="1">
    <location>
        <begin position="14"/>
        <end position="32"/>
    </location>
</feature>
<evidence type="ECO:0000313" key="2">
    <source>
        <dbReference type="EMBL" id="SVD79745.1"/>
    </source>
</evidence>
<accession>A0A382YA88</accession>
<keyword evidence="1" id="KW-1133">Transmembrane helix</keyword>
<name>A0A382YA88_9ZZZZ</name>
<proteinExistence type="predicted"/>
<sequence>VVILAAIGSTQGVAYWPLGLLGVILVGVGLLCV</sequence>
<organism evidence="2">
    <name type="scientific">marine metagenome</name>
    <dbReference type="NCBI Taxonomy" id="408172"/>
    <lineage>
        <taxon>unclassified sequences</taxon>
        <taxon>metagenomes</taxon>
        <taxon>ecological metagenomes</taxon>
    </lineage>
</organism>
<feature type="non-terminal residue" evidence="2">
    <location>
        <position position="1"/>
    </location>
</feature>
<feature type="non-terminal residue" evidence="2">
    <location>
        <position position="33"/>
    </location>
</feature>
<keyword evidence="1" id="KW-0812">Transmembrane</keyword>
<keyword evidence="1" id="KW-0472">Membrane</keyword>
<protein>
    <submittedName>
        <fullName evidence="2">Uncharacterized protein</fullName>
    </submittedName>
</protein>